<dbReference type="PRINTS" id="PR00722">
    <property type="entry name" value="CHYMOTRYPSIN"/>
</dbReference>
<feature type="domain" description="Peptidase S1" evidence="5">
    <location>
        <begin position="20"/>
        <end position="219"/>
    </location>
</feature>
<dbReference type="PROSITE" id="PS00134">
    <property type="entry name" value="TRYPSIN_HIS"/>
    <property type="match status" value="1"/>
</dbReference>
<dbReference type="Pfam" id="PF00089">
    <property type="entry name" value="Trypsin"/>
    <property type="match status" value="1"/>
</dbReference>
<dbReference type="EMBL" id="LR584267">
    <property type="protein sequence ID" value="VHO01051.1"/>
    <property type="molecule type" value="Genomic_DNA"/>
</dbReference>
<reference evidence="6 7" key="1">
    <citation type="submission" date="2019-04" db="EMBL/GenBank/DDBJ databases">
        <authorList>
            <person name="Seth-Smith MB H."/>
            <person name="Seth-Smith H."/>
        </authorList>
    </citation>
    <scope>NUCLEOTIDE SEQUENCE [LARGE SCALE GENOMIC DNA]</scope>
    <source>
        <strain evidence="6">USB-603019</strain>
    </source>
</reference>
<dbReference type="AlphaFoldDB" id="A0A5E3ZZ31"/>
<dbReference type="PROSITE" id="PS50240">
    <property type="entry name" value="TRYPSIN_DOM"/>
    <property type="match status" value="1"/>
</dbReference>
<dbReference type="InterPro" id="IPR043504">
    <property type="entry name" value="Peptidase_S1_PA_chymotrypsin"/>
</dbReference>
<organism evidence="6 7">
    <name type="scientific">Lawsonella clevelandensis</name>
    <dbReference type="NCBI Taxonomy" id="1528099"/>
    <lineage>
        <taxon>Bacteria</taxon>
        <taxon>Bacillati</taxon>
        <taxon>Actinomycetota</taxon>
        <taxon>Actinomycetes</taxon>
        <taxon>Mycobacteriales</taxon>
        <taxon>Lawsonellaceae</taxon>
        <taxon>Lawsonella</taxon>
    </lineage>
</organism>
<evidence type="ECO:0000256" key="1">
    <source>
        <dbReference type="ARBA" id="ARBA00007664"/>
    </source>
</evidence>
<dbReference type="InterPro" id="IPR018114">
    <property type="entry name" value="TRYPSIN_HIS"/>
</dbReference>
<evidence type="ECO:0000256" key="4">
    <source>
        <dbReference type="SAM" id="SignalP"/>
    </source>
</evidence>
<dbReference type="PANTHER" id="PTHR24276">
    <property type="entry name" value="POLYSERASE-RELATED"/>
    <property type="match status" value="1"/>
</dbReference>
<dbReference type="SUPFAM" id="SSF50494">
    <property type="entry name" value="Trypsin-like serine proteases"/>
    <property type="match status" value="1"/>
</dbReference>
<dbReference type="GO" id="GO:0004252">
    <property type="term" value="F:serine-type endopeptidase activity"/>
    <property type="evidence" value="ECO:0007669"/>
    <property type="project" value="InterPro"/>
</dbReference>
<dbReference type="PANTHER" id="PTHR24276:SF98">
    <property type="entry name" value="FI18310P1-RELATED"/>
    <property type="match status" value="1"/>
</dbReference>
<dbReference type="Proteomes" id="UP000324288">
    <property type="component" value="Chromosome"/>
</dbReference>
<dbReference type="InterPro" id="IPR050430">
    <property type="entry name" value="Peptidase_S1"/>
</dbReference>
<keyword evidence="2" id="KW-1015">Disulfide bond</keyword>
<dbReference type="InterPro" id="IPR009003">
    <property type="entry name" value="Peptidase_S1_PA"/>
</dbReference>
<feature type="chain" id="PRO_5022851369" description="Peptidase S1 domain-containing protein" evidence="4">
    <location>
        <begin position="30"/>
        <end position="291"/>
    </location>
</feature>
<dbReference type="InterPro" id="IPR001254">
    <property type="entry name" value="Trypsin_dom"/>
</dbReference>
<keyword evidence="7" id="KW-1185">Reference proteome</keyword>
<protein>
    <recommendedName>
        <fullName evidence="5">Peptidase S1 domain-containing protein</fullName>
    </recommendedName>
</protein>
<name>A0A5E3ZZ31_9ACTN</name>
<dbReference type="Gene3D" id="2.40.10.10">
    <property type="entry name" value="Trypsin-like serine proteases"/>
    <property type="match status" value="1"/>
</dbReference>
<evidence type="ECO:0000313" key="7">
    <source>
        <dbReference type="Proteomes" id="UP000324288"/>
    </source>
</evidence>
<dbReference type="InterPro" id="IPR001314">
    <property type="entry name" value="Peptidase_S1A"/>
</dbReference>
<dbReference type="GO" id="GO:0006508">
    <property type="term" value="P:proteolysis"/>
    <property type="evidence" value="ECO:0007669"/>
    <property type="project" value="InterPro"/>
</dbReference>
<dbReference type="SMART" id="SM00020">
    <property type="entry name" value="Tryp_SPc"/>
    <property type="match status" value="1"/>
</dbReference>
<evidence type="ECO:0000256" key="3">
    <source>
        <dbReference type="SAM" id="MobiDB-lite"/>
    </source>
</evidence>
<evidence type="ECO:0000256" key="2">
    <source>
        <dbReference type="ARBA" id="ARBA00023157"/>
    </source>
</evidence>
<feature type="compositionally biased region" description="Low complexity" evidence="3">
    <location>
        <begin position="248"/>
        <end position="260"/>
    </location>
</feature>
<dbReference type="GeneID" id="84895020"/>
<keyword evidence="4" id="KW-0732">Signal</keyword>
<sequence>MKSTALPAVAAAALLTVSAAVGTAPNATAINTSTVAPNLPYVTKVISHGALCTGTLISPSWVLTAAHCVRNGNTVTGTVSFGNKATNTVGFTGAYQHSKWDVALIHLHEPQVGRPFALLSPAPAIEKTFGHTYGWGKGRFPLREGNAQVVGHYDGAHGKMFITYTERGKQEPGDSGGPFMQGPFLVGVLSSIGGATTKTIRANYVEIVHLWPWITATLARWSPLFCKYRTPSFTSFVERTARCTLNTPTPHSPQHLLSSSPEPPSSASPLRPMAHHSPSTPRNLAAPAPAG</sequence>
<accession>A0A5E3ZZ31</accession>
<dbReference type="RefSeq" id="WP_053979027.1">
    <property type="nucleotide sequence ID" value="NZ_CP009312.1"/>
</dbReference>
<feature type="signal peptide" evidence="4">
    <location>
        <begin position="1"/>
        <end position="29"/>
    </location>
</feature>
<feature type="region of interest" description="Disordered" evidence="3">
    <location>
        <begin position="245"/>
        <end position="291"/>
    </location>
</feature>
<proteinExistence type="inferred from homology"/>
<evidence type="ECO:0000259" key="5">
    <source>
        <dbReference type="PROSITE" id="PS50240"/>
    </source>
</evidence>
<comment type="similarity">
    <text evidence="1">Belongs to the peptidase S1 family.</text>
</comment>
<gene>
    <name evidence="6" type="ORF">LC603019_01108</name>
</gene>
<evidence type="ECO:0000313" key="6">
    <source>
        <dbReference type="EMBL" id="VHO01051.1"/>
    </source>
</evidence>